<evidence type="ECO:0000256" key="2">
    <source>
        <dbReference type="SAM" id="MobiDB-lite"/>
    </source>
</evidence>
<dbReference type="InterPro" id="IPR003765">
    <property type="entry name" value="NO3_reductase_chaperone_NarJ"/>
</dbReference>
<accession>A0A7H8N646</accession>
<dbReference type="InterPro" id="IPR036411">
    <property type="entry name" value="TorD-like_sf"/>
</dbReference>
<dbReference type="GO" id="GO:0016530">
    <property type="term" value="F:metallochaperone activity"/>
    <property type="evidence" value="ECO:0007669"/>
    <property type="project" value="TreeGrafter"/>
</dbReference>
<keyword evidence="1" id="KW-0534">Nitrate assimilation</keyword>
<dbReference type="SUPFAM" id="SSF89155">
    <property type="entry name" value="TorD-like"/>
    <property type="match status" value="1"/>
</dbReference>
<dbReference type="PANTHER" id="PTHR43680:SF2">
    <property type="entry name" value="NITRATE REDUCTASE MOLYBDENUM COFACTOR ASSEMBLY CHAPERONE NARJ"/>
    <property type="match status" value="1"/>
</dbReference>
<keyword evidence="4" id="KW-1185">Reference proteome</keyword>
<dbReference type="NCBIfam" id="TIGR00684">
    <property type="entry name" value="narJ"/>
    <property type="match status" value="1"/>
</dbReference>
<dbReference type="GO" id="GO:0051082">
    <property type="term" value="F:unfolded protein binding"/>
    <property type="evidence" value="ECO:0007669"/>
    <property type="project" value="InterPro"/>
</dbReference>
<dbReference type="EMBL" id="CP054929">
    <property type="protein sequence ID" value="QKW49974.1"/>
    <property type="molecule type" value="Genomic_DNA"/>
</dbReference>
<organism evidence="3 4">
    <name type="scientific">Streptomyces buecherae</name>
    <dbReference type="NCBI Taxonomy" id="2763006"/>
    <lineage>
        <taxon>Bacteria</taxon>
        <taxon>Bacillati</taxon>
        <taxon>Actinomycetota</taxon>
        <taxon>Actinomycetes</taxon>
        <taxon>Kitasatosporales</taxon>
        <taxon>Streptomycetaceae</taxon>
        <taxon>Streptomyces</taxon>
    </lineage>
</organism>
<feature type="region of interest" description="Disordered" evidence="2">
    <location>
        <begin position="165"/>
        <end position="199"/>
    </location>
</feature>
<gene>
    <name evidence="3" type="primary">narJ</name>
    <name evidence="3" type="ORF">HUT08_10945</name>
</gene>
<dbReference type="Gene3D" id="1.10.3480.10">
    <property type="entry name" value="TorD-like"/>
    <property type="match status" value="1"/>
</dbReference>
<evidence type="ECO:0000313" key="3">
    <source>
        <dbReference type="EMBL" id="QKW49974.1"/>
    </source>
</evidence>
<dbReference type="GO" id="GO:0042128">
    <property type="term" value="P:nitrate assimilation"/>
    <property type="evidence" value="ECO:0007669"/>
    <property type="project" value="UniProtKB-KW"/>
</dbReference>
<dbReference type="InterPro" id="IPR020945">
    <property type="entry name" value="DMSO/NO3_reduct_chaperone"/>
</dbReference>
<reference evidence="3 4" key="1">
    <citation type="submission" date="2020-06" db="EMBL/GenBank/DDBJ databases">
        <title>Genome mining for natural products.</title>
        <authorList>
            <person name="Zhang B."/>
            <person name="Shi J."/>
            <person name="Ge H."/>
        </authorList>
    </citation>
    <scope>NUCLEOTIDE SEQUENCE [LARGE SCALE GENOMIC DNA]</scope>
    <source>
        <strain evidence="3 4">NA00687</strain>
    </source>
</reference>
<dbReference type="PANTHER" id="PTHR43680">
    <property type="entry name" value="NITRATE REDUCTASE MOLYBDENUM COFACTOR ASSEMBLY CHAPERONE"/>
    <property type="match status" value="1"/>
</dbReference>
<evidence type="ECO:0000313" key="4">
    <source>
        <dbReference type="Proteomes" id="UP000509303"/>
    </source>
</evidence>
<dbReference type="RefSeq" id="WP_176161709.1">
    <property type="nucleotide sequence ID" value="NZ_CP054929.1"/>
</dbReference>
<name>A0A7H8N646_9ACTN</name>
<evidence type="ECO:0000256" key="1">
    <source>
        <dbReference type="ARBA" id="ARBA00023063"/>
    </source>
</evidence>
<protein>
    <submittedName>
        <fullName evidence="3">Nitrate reductase molybdenum cofactor assembly chaperone</fullName>
    </submittedName>
</protein>
<dbReference type="AlphaFoldDB" id="A0A7H8N646"/>
<sequence>MSAPAVHQAASLLLYYPDQDWLGRLDAVATQLRATRHPAAGPLLRFCSEAARVPVLEAAAHYTDVFDRTHRRTLHLTYYTDGDTRRRGGALVALREVYRAAGWEPDPAELPDHLPLMLEFAARCPRAGTRLLRNHRAGVELLRLALEAHGTRYAHVLDAVSATLPGPRPADRAAARRLARTGPPTEHVGLEPFAARPPS</sequence>
<dbReference type="Pfam" id="PF02613">
    <property type="entry name" value="Nitrate_red_del"/>
    <property type="match status" value="1"/>
</dbReference>
<dbReference type="GO" id="GO:0051131">
    <property type="term" value="P:chaperone-mediated protein complex assembly"/>
    <property type="evidence" value="ECO:0007669"/>
    <property type="project" value="InterPro"/>
</dbReference>
<dbReference type="Proteomes" id="UP000509303">
    <property type="component" value="Chromosome"/>
</dbReference>
<proteinExistence type="predicted"/>